<reference evidence="2 3" key="1">
    <citation type="journal article" date="2024" name="IMA Fungus">
        <title>IMA Genome - F19 : A genome assembly and annotation guide to empower mycologists, including annotated draft genome sequences of Ceratocystis pirilliformis, Diaporthe australafricana, Fusarium ophioides, Paecilomyces lecythidis, and Sporothrix stenoceras.</title>
        <authorList>
            <person name="Aylward J."/>
            <person name="Wilson A.M."/>
            <person name="Visagie C.M."/>
            <person name="Spraker J."/>
            <person name="Barnes I."/>
            <person name="Buitendag C."/>
            <person name="Ceriani C."/>
            <person name="Del Mar Angel L."/>
            <person name="du Plessis D."/>
            <person name="Fuchs T."/>
            <person name="Gasser K."/>
            <person name="Kramer D."/>
            <person name="Li W."/>
            <person name="Munsamy K."/>
            <person name="Piso A."/>
            <person name="Price J.L."/>
            <person name="Sonnekus B."/>
            <person name="Thomas C."/>
            <person name="van der Nest A."/>
            <person name="van Dijk A."/>
            <person name="van Heerden A."/>
            <person name="van Vuuren N."/>
            <person name="Yilmaz N."/>
            <person name="Duong T.A."/>
            <person name="van der Merwe N.A."/>
            <person name="Wingfield M.J."/>
            <person name="Wingfield B.D."/>
        </authorList>
    </citation>
    <scope>NUCLEOTIDE SEQUENCE [LARGE SCALE GENOMIC DNA]</scope>
    <source>
        <strain evidence="2 3">CMW 5346</strain>
    </source>
</reference>
<dbReference type="EMBL" id="JAWCUI010000015">
    <property type="protein sequence ID" value="KAL1898613.1"/>
    <property type="molecule type" value="Genomic_DNA"/>
</dbReference>
<accession>A0ABR3ZD43</accession>
<evidence type="ECO:0000313" key="2">
    <source>
        <dbReference type="EMBL" id="KAL1898613.1"/>
    </source>
</evidence>
<name>A0ABR3ZD43_9PEZI</name>
<sequence>MTRQLIGEWNLQEAITEQRTETQTGKIPDEIDTSNLHPGNSEVRIVPPTRATLLFSDVDGQTKYGIGRGNGYEFARLQTQIDSQGASQNGLQMKKRSLLKLCFLSVGDLKSASHELMRIGLRCTSLPANDNRSTLSRASSVVSGHSSQGSQERDIVIRSGTGNGRPPGFVSRALSGQPLARSTSTTAITMPAPRLSVAPSTTSLKRTHSEAPLDRAVTDRTKRRQTSMTPQYARSPSLLRRDSSSADMDTPWPPPARNISRSLSRTPNTPKLGSASTLYERYGETDSPVRTPVGLIDPDEPPPRRELPQSVTRHLSRTPSRDARPASANGPGAATAETEAQTTAPYIEPEVAFVAGMNLFLELVELKDSMIRECMSVMTVLGANGNDEAEARLVARYAIEFQARFTDICMRQTNSFCN</sequence>
<gene>
    <name evidence="2" type="ORF">Sste5346_003517</name>
</gene>
<comment type="caution">
    <text evidence="2">The sequence shown here is derived from an EMBL/GenBank/DDBJ whole genome shotgun (WGS) entry which is preliminary data.</text>
</comment>
<evidence type="ECO:0000313" key="3">
    <source>
        <dbReference type="Proteomes" id="UP001583186"/>
    </source>
</evidence>
<organism evidence="2 3">
    <name type="scientific">Sporothrix stenoceras</name>
    <dbReference type="NCBI Taxonomy" id="5173"/>
    <lineage>
        <taxon>Eukaryota</taxon>
        <taxon>Fungi</taxon>
        <taxon>Dikarya</taxon>
        <taxon>Ascomycota</taxon>
        <taxon>Pezizomycotina</taxon>
        <taxon>Sordariomycetes</taxon>
        <taxon>Sordariomycetidae</taxon>
        <taxon>Ophiostomatales</taxon>
        <taxon>Ophiostomataceae</taxon>
        <taxon>Sporothrix</taxon>
    </lineage>
</organism>
<feature type="compositionally biased region" description="Low complexity" evidence="1">
    <location>
        <begin position="139"/>
        <end position="150"/>
    </location>
</feature>
<feature type="compositionally biased region" description="Basic and acidic residues" evidence="1">
    <location>
        <begin position="207"/>
        <end position="220"/>
    </location>
</feature>
<evidence type="ECO:0000256" key="1">
    <source>
        <dbReference type="SAM" id="MobiDB-lite"/>
    </source>
</evidence>
<feature type="compositionally biased region" description="Polar residues" evidence="1">
    <location>
        <begin position="259"/>
        <end position="277"/>
    </location>
</feature>
<dbReference type="Proteomes" id="UP001583186">
    <property type="component" value="Unassembled WGS sequence"/>
</dbReference>
<feature type="region of interest" description="Disordered" evidence="1">
    <location>
        <begin position="135"/>
        <end position="340"/>
    </location>
</feature>
<protein>
    <submittedName>
        <fullName evidence="2">Uncharacterized protein</fullName>
    </submittedName>
</protein>
<proteinExistence type="predicted"/>
<keyword evidence="3" id="KW-1185">Reference proteome</keyword>